<reference evidence="2" key="1">
    <citation type="submission" date="2017-07" db="EMBL/GenBank/DDBJ databases">
        <authorList>
            <person name="Boucher Y."/>
            <person name="Orata F.D."/>
        </authorList>
    </citation>
    <scope>NUCLEOTIDE SEQUENCE [LARGE SCALE GENOMIC DNA]</scope>
    <source>
        <strain evidence="2">OYP9E10</strain>
    </source>
</reference>
<evidence type="ECO:0000313" key="2">
    <source>
        <dbReference type="Proteomes" id="UP000216173"/>
    </source>
</evidence>
<comment type="caution">
    <text evidence="1">The sequence shown here is derived from an EMBL/GenBank/DDBJ whole genome shotgun (WGS) entry which is preliminary data.</text>
</comment>
<dbReference type="Proteomes" id="UP000216173">
    <property type="component" value="Unassembled WGS sequence"/>
</dbReference>
<accession>A0A271VNE4</accession>
<protein>
    <submittedName>
        <fullName evidence="1">Uncharacterized protein</fullName>
    </submittedName>
</protein>
<sequence length="86" mass="9969">MASKRTPKSSQKLNSQKLNWDEKSLTTAIVSRGVTISLLPDLRLNALFDEMMSVLLRFDDVPKMMPLKRRALWLAFVKRMVTRMTD</sequence>
<name>A0A271VNE4_VIBMT</name>
<dbReference type="AlphaFoldDB" id="A0A271VNE4"/>
<gene>
    <name evidence="1" type="ORF">CGU03_15725</name>
</gene>
<dbReference type="EMBL" id="NMSH01000032">
    <property type="protein sequence ID" value="PAR19673.1"/>
    <property type="molecule type" value="Genomic_DNA"/>
</dbReference>
<proteinExistence type="predicted"/>
<organism evidence="1 2">
    <name type="scientific">Vibrio metoecus</name>
    <dbReference type="NCBI Taxonomy" id="1481663"/>
    <lineage>
        <taxon>Bacteria</taxon>
        <taxon>Pseudomonadati</taxon>
        <taxon>Pseudomonadota</taxon>
        <taxon>Gammaproteobacteria</taxon>
        <taxon>Vibrionales</taxon>
        <taxon>Vibrionaceae</taxon>
        <taxon>Vibrio</taxon>
    </lineage>
</organism>
<evidence type="ECO:0000313" key="1">
    <source>
        <dbReference type="EMBL" id="PAR19673.1"/>
    </source>
</evidence>